<sequence length="62" mass="6558">MTDTGSDSMHPGLTLTVYRVNPETMERAPVCSRVLPPADEAVFSMAFPPCGCPRCTKGGLTG</sequence>
<accession>A0ABU3V3J9</accession>
<evidence type="ECO:0000313" key="2">
    <source>
        <dbReference type="Proteomes" id="UP001257627"/>
    </source>
</evidence>
<dbReference type="RefSeq" id="WP_143606367.1">
    <property type="nucleotide sequence ID" value="NZ_CP107955.1"/>
</dbReference>
<evidence type="ECO:0000313" key="1">
    <source>
        <dbReference type="EMBL" id="MDU9000772.1"/>
    </source>
</evidence>
<dbReference type="Proteomes" id="UP001257627">
    <property type="component" value="Unassembled WGS sequence"/>
</dbReference>
<comment type="caution">
    <text evidence="1">The sequence shown here is derived from an EMBL/GenBank/DDBJ whole genome shotgun (WGS) entry which is preliminary data.</text>
</comment>
<name>A0ABU3V3J9_9ACTN</name>
<gene>
    <name evidence="1" type="ORF">PU648_52490</name>
</gene>
<proteinExistence type="predicted"/>
<dbReference type="EMBL" id="JARAKF010000002">
    <property type="protein sequence ID" value="MDU9000772.1"/>
    <property type="molecule type" value="Genomic_DNA"/>
</dbReference>
<organism evidence="1 2">
    <name type="scientific">Streptomyces mirabilis</name>
    <dbReference type="NCBI Taxonomy" id="68239"/>
    <lineage>
        <taxon>Bacteria</taxon>
        <taxon>Bacillati</taxon>
        <taxon>Actinomycetota</taxon>
        <taxon>Actinomycetes</taxon>
        <taxon>Kitasatosporales</taxon>
        <taxon>Streptomycetaceae</taxon>
        <taxon>Streptomyces</taxon>
    </lineage>
</organism>
<reference evidence="1 2" key="1">
    <citation type="submission" date="2023-02" db="EMBL/GenBank/DDBJ databases">
        <authorList>
            <person name="Maleckis M."/>
        </authorList>
    </citation>
    <scope>NUCLEOTIDE SEQUENCE [LARGE SCALE GENOMIC DNA]</scope>
    <source>
        <strain evidence="1 2">P8-A2</strain>
    </source>
</reference>
<protein>
    <submittedName>
        <fullName evidence="1">Uncharacterized protein</fullName>
    </submittedName>
</protein>
<keyword evidence="2" id="KW-1185">Reference proteome</keyword>